<evidence type="ECO:0000259" key="2">
    <source>
        <dbReference type="PROSITE" id="PS50914"/>
    </source>
</evidence>
<dbReference type="Pfam" id="PF04972">
    <property type="entry name" value="BON"/>
    <property type="match status" value="2"/>
</dbReference>
<dbReference type="RefSeq" id="WP_310072458.1">
    <property type="nucleotide sequence ID" value="NZ_JAVDVX010000003.1"/>
</dbReference>
<keyword evidence="1" id="KW-0732">Signal</keyword>
<feature type="domain" description="BON" evidence="2">
    <location>
        <begin position="155"/>
        <end position="223"/>
    </location>
</feature>
<dbReference type="InterPro" id="IPR014004">
    <property type="entry name" value="Transpt-assoc_nodulatn_dom_bac"/>
</dbReference>
<dbReference type="Gene3D" id="3.30.1340.30">
    <property type="match status" value="2"/>
</dbReference>
<name>A0ABU1UYV0_9GAMM</name>
<comment type="caution">
    <text evidence="3">The sequence shown here is derived from an EMBL/GenBank/DDBJ whole genome shotgun (WGS) entry which is preliminary data.</text>
</comment>
<evidence type="ECO:0000313" key="4">
    <source>
        <dbReference type="Proteomes" id="UP001253595"/>
    </source>
</evidence>
<dbReference type="InterPro" id="IPR051686">
    <property type="entry name" value="Lipoprotein_DolP"/>
</dbReference>
<proteinExistence type="predicted"/>
<reference evidence="3 4" key="1">
    <citation type="submission" date="2023-07" db="EMBL/GenBank/DDBJ databases">
        <title>Sorghum-associated microbial communities from plants grown in Nebraska, USA.</title>
        <authorList>
            <person name="Schachtman D."/>
        </authorList>
    </citation>
    <scope>NUCLEOTIDE SEQUENCE [LARGE SCALE GENOMIC DNA]</scope>
    <source>
        <strain evidence="3 4">BE190</strain>
    </source>
</reference>
<evidence type="ECO:0000256" key="1">
    <source>
        <dbReference type="SAM" id="SignalP"/>
    </source>
</evidence>
<gene>
    <name evidence="3" type="ORF">J2X05_002290</name>
</gene>
<dbReference type="PANTHER" id="PTHR34606">
    <property type="entry name" value="BON DOMAIN-CONTAINING PROTEIN"/>
    <property type="match status" value="1"/>
</dbReference>
<protein>
    <submittedName>
        <fullName evidence="3">Osmotically-inducible protein OsmY</fullName>
    </submittedName>
</protein>
<feature type="domain" description="BON" evidence="2">
    <location>
        <begin position="66"/>
        <end position="134"/>
    </location>
</feature>
<dbReference type="SMART" id="SM00749">
    <property type="entry name" value="BON"/>
    <property type="match status" value="2"/>
</dbReference>
<dbReference type="Proteomes" id="UP001253595">
    <property type="component" value="Unassembled WGS sequence"/>
</dbReference>
<accession>A0ABU1UYV0</accession>
<sequence length="223" mass="24392">MKSTLFYSIAMPLSAFALTATMSVAANKESGTTNSTYTEKQSAAEFWAEFKQDSEQTWQDSKSAFKDGWIESKLETALILNKHLNPFEIDIRVDGDRATLEGNVYSDIDRELAENIALGIEGIDSVTNKIKVIEKPAKVAESNRLKGRSFAQYVTDVSTTAAIKTELLASKNIKGIDIDVDTLNDKVTLSGKVKSQEEKALAQAIAAKHNDVKGVVNNLLVKS</sequence>
<keyword evidence="4" id="KW-1185">Reference proteome</keyword>
<dbReference type="EMBL" id="JAVDVX010000003">
    <property type="protein sequence ID" value="MDR7090268.1"/>
    <property type="molecule type" value="Genomic_DNA"/>
</dbReference>
<dbReference type="PROSITE" id="PS50914">
    <property type="entry name" value="BON"/>
    <property type="match status" value="2"/>
</dbReference>
<dbReference type="InterPro" id="IPR007055">
    <property type="entry name" value="BON_dom"/>
</dbReference>
<organism evidence="3 4">
    <name type="scientific">Cellvibrio fibrivorans</name>
    <dbReference type="NCBI Taxonomy" id="126350"/>
    <lineage>
        <taxon>Bacteria</taxon>
        <taxon>Pseudomonadati</taxon>
        <taxon>Pseudomonadota</taxon>
        <taxon>Gammaproteobacteria</taxon>
        <taxon>Cellvibrionales</taxon>
        <taxon>Cellvibrionaceae</taxon>
        <taxon>Cellvibrio</taxon>
    </lineage>
</organism>
<feature type="chain" id="PRO_5045331347" evidence="1">
    <location>
        <begin position="18"/>
        <end position="223"/>
    </location>
</feature>
<evidence type="ECO:0000313" key="3">
    <source>
        <dbReference type="EMBL" id="MDR7090268.1"/>
    </source>
</evidence>
<feature type="signal peptide" evidence="1">
    <location>
        <begin position="1"/>
        <end position="17"/>
    </location>
</feature>
<dbReference type="PANTHER" id="PTHR34606:SF15">
    <property type="entry name" value="BON DOMAIN-CONTAINING PROTEIN"/>
    <property type="match status" value="1"/>
</dbReference>